<sequence length="381" mass="40942">MNTEIAADTERLVELRRDLHRWPEIGFNEQRTSALVAGRLSELGWTVTTGLAGTGVVGVMQNGDGPAIGIRADMDALPMQEASGRAWASKTEGMFHGCGHDGHTTILLALAEHLASRQQFRGTVVLIFQPAEEGLGGGRVMVEEGLFDRFPCGAVYGFHNMPLLPLGKAVVKAGPSMASQDEFKVTFRGKGGHAAMPHMSRDAVLATAEATMALQGLISRETDPHAAAVLSVTEIHSGTTHNVIPEDGWLGGTVRTLDQAVRKSLEEGLRRVCSGVAGARNVNAEIDYHHGYPVLVNDPACAENLRQAVNKALGPDTLDDAFQPLLAAEDFAYMLNERPGAYVLLGQRDDEHTAMVHNPAYDFNDRLIPIATQVLAALVED</sequence>
<keyword evidence="6" id="KW-1185">Reference proteome</keyword>
<dbReference type="Gene3D" id="3.30.70.360">
    <property type="match status" value="1"/>
</dbReference>
<dbReference type="InterPro" id="IPR002933">
    <property type="entry name" value="Peptidase_M20"/>
</dbReference>
<evidence type="ECO:0000313" key="6">
    <source>
        <dbReference type="Proteomes" id="UP001196509"/>
    </source>
</evidence>
<dbReference type="InterPro" id="IPR017439">
    <property type="entry name" value="Amidohydrolase"/>
</dbReference>
<dbReference type="GO" id="GO:0046872">
    <property type="term" value="F:metal ion binding"/>
    <property type="evidence" value="ECO:0007669"/>
    <property type="project" value="UniProtKB-KW"/>
</dbReference>
<organism evidence="5 6">
    <name type="scientific">Flavimaribacter sediminis</name>
    <dbReference type="NCBI Taxonomy" id="2865987"/>
    <lineage>
        <taxon>Bacteria</taxon>
        <taxon>Pseudomonadati</taxon>
        <taxon>Pseudomonadota</taxon>
        <taxon>Alphaproteobacteria</taxon>
        <taxon>Hyphomicrobiales</taxon>
        <taxon>Rhizobiaceae</taxon>
        <taxon>Flavimaribacter</taxon>
    </lineage>
</organism>
<dbReference type="Proteomes" id="UP001196509">
    <property type="component" value="Unassembled WGS sequence"/>
</dbReference>
<keyword evidence="3" id="KW-0479">Metal-binding</keyword>
<reference evidence="5" key="1">
    <citation type="submission" date="2021-08" db="EMBL/GenBank/DDBJ databases">
        <title>Hoeflea bacterium WL0058 sp. nov., isolated from the sediment.</title>
        <authorList>
            <person name="Wang L."/>
            <person name="Zhang D."/>
        </authorList>
    </citation>
    <scope>NUCLEOTIDE SEQUENCE</scope>
    <source>
        <strain evidence="5">WL0058</strain>
    </source>
</reference>
<dbReference type="GO" id="GO:0016787">
    <property type="term" value="F:hydrolase activity"/>
    <property type="evidence" value="ECO:0007669"/>
    <property type="project" value="UniProtKB-KW"/>
</dbReference>
<evidence type="ECO:0000256" key="1">
    <source>
        <dbReference type="ARBA" id="ARBA00006153"/>
    </source>
</evidence>
<feature type="binding site" evidence="3">
    <location>
        <position position="100"/>
    </location>
    <ligand>
        <name>Mn(2+)</name>
        <dbReference type="ChEBI" id="CHEBI:29035"/>
        <label>2</label>
    </ligand>
</feature>
<feature type="binding site" evidence="3">
    <location>
        <position position="133"/>
    </location>
    <ligand>
        <name>Mn(2+)</name>
        <dbReference type="ChEBI" id="CHEBI:29035"/>
        <label>2</label>
    </ligand>
</feature>
<evidence type="ECO:0000256" key="3">
    <source>
        <dbReference type="PIRSR" id="PIRSR005962-1"/>
    </source>
</evidence>
<accession>A0AAE3D401</accession>
<dbReference type="InterPro" id="IPR011650">
    <property type="entry name" value="Peptidase_M20_dimer"/>
</dbReference>
<name>A0AAE3D401_9HYPH</name>
<comment type="similarity">
    <text evidence="1">Belongs to the peptidase M20 family.</text>
</comment>
<evidence type="ECO:0000313" key="5">
    <source>
        <dbReference type="EMBL" id="MBW8640268.1"/>
    </source>
</evidence>
<proteinExistence type="inferred from homology"/>
<dbReference type="FunFam" id="3.30.70.360:FF:000014">
    <property type="entry name" value="N-acyl-L-amino acid amidohydrolase"/>
    <property type="match status" value="1"/>
</dbReference>
<dbReference type="SUPFAM" id="SSF55031">
    <property type="entry name" value="Bacterial exopeptidase dimerisation domain"/>
    <property type="match status" value="1"/>
</dbReference>
<dbReference type="SUPFAM" id="SSF53187">
    <property type="entry name" value="Zn-dependent exopeptidases"/>
    <property type="match status" value="1"/>
</dbReference>
<dbReference type="PANTHER" id="PTHR11014:SF63">
    <property type="entry name" value="METALLOPEPTIDASE, PUTATIVE (AFU_ORTHOLOGUE AFUA_6G09600)-RELATED"/>
    <property type="match status" value="1"/>
</dbReference>
<dbReference type="EMBL" id="JAICBX010000005">
    <property type="protein sequence ID" value="MBW8640268.1"/>
    <property type="molecule type" value="Genomic_DNA"/>
</dbReference>
<keyword evidence="3" id="KW-0464">Manganese</keyword>
<protein>
    <submittedName>
        <fullName evidence="5">Amidohydrolase</fullName>
    </submittedName>
</protein>
<gene>
    <name evidence="5" type="ORF">K1W69_23950</name>
</gene>
<dbReference type="CDD" id="cd05666">
    <property type="entry name" value="M20_Acy1-like"/>
    <property type="match status" value="1"/>
</dbReference>
<dbReference type="Gene3D" id="3.40.630.10">
    <property type="entry name" value="Zn peptidases"/>
    <property type="match status" value="1"/>
</dbReference>
<dbReference type="AlphaFoldDB" id="A0AAE3D401"/>
<evidence type="ECO:0000256" key="2">
    <source>
        <dbReference type="ARBA" id="ARBA00022801"/>
    </source>
</evidence>
<comment type="caution">
    <text evidence="5">The sequence shown here is derived from an EMBL/GenBank/DDBJ whole genome shotgun (WGS) entry which is preliminary data.</text>
</comment>
<dbReference type="Pfam" id="PF01546">
    <property type="entry name" value="Peptidase_M20"/>
    <property type="match status" value="1"/>
</dbReference>
<feature type="binding site" evidence="3">
    <location>
        <position position="159"/>
    </location>
    <ligand>
        <name>Mn(2+)</name>
        <dbReference type="ChEBI" id="CHEBI:29035"/>
        <label>2</label>
    </ligand>
</feature>
<dbReference type="RefSeq" id="WP_220230974.1">
    <property type="nucleotide sequence ID" value="NZ_JAICBX010000005.1"/>
</dbReference>
<dbReference type="Pfam" id="PF07687">
    <property type="entry name" value="M20_dimer"/>
    <property type="match status" value="1"/>
</dbReference>
<comment type="cofactor">
    <cofactor evidence="3">
        <name>Mn(2+)</name>
        <dbReference type="ChEBI" id="CHEBI:29035"/>
    </cofactor>
    <text evidence="3">The Mn(2+) ion enhances activity.</text>
</comment>
<dbReference type="PIRSF" id="PIRSF005962">
    <property type="entry name" value="Pept_M20D_amidohydro"/>
    <property type="match status" value="1"/>
</dbReference>
<evidence type="ECO:0000259" key="4">
    <source>
        <dbReference type="Pfam" id="PF07687"/>
    </source>
</evidence>
<feature type="binding site" evidence="3">
    <location>
        <position position="98"/>
    </location>
    <ligand>
        <name>Mn(2+)</name>
        <dbReference type="ChEBI" id="CHEBI:29035"/>
        <label>2</label>
    </ligand>
</feature>
<dbReference type="PANTHER" id="PTHR11014">
    <property type="entry name" value="PEPTIDASE M20 FAMILY MEMBER"/>
    <property type="match status" value="1"/>
</dbReference>
<dbReference type="NCBIfam" id="TIGR01891">
    <property type="entry name" value="amidohydrolases"/>
    <property type="match status" value="1"/>
</dbReference>
<feature type="domain" description="Peptidase M20 dimerisation" evidence="4">
    <location>
        <begin position="182"/>
        <end position="274"/>
    </location>
</feature>
<keyword evidence="2" id="KW-0378">Hydrolase</keyword>
<dbReference type="InterPro" id="IPR036264">
    <property type="entry name" value="Bact_exopeptidase_dim_dom"/>
</dbReference>
<feature type="binding site" evidence="3">
    <location>
        <position position="357"/>
    </location>
    <ligand>
        <name>Mn(2+)</name>
        <dbReference type="ChEBI" id="CHEBI:29035"/>
        <label>2</label>
    </ligand>
</feature>